<dbReference type="InterPro" id="IPR046341">
    <property type="entry name" value="SET_dom_sf"/>
</dbReference>
<sequence>MKRSRPADGPLHPSADDDPAHLALLAYASPATSLTIAPSPFGLGAFAPAAGIPAGSLLCSISSSLCMTVGRSARTPLGRLALAAFPPGRGPPAEFLLLLDMALGRADPAHRDHAFLASLPAKPADAPSWPACDRRLLAGTNLAAGCAASSAALEADIARFLPALLALGSGKFGALRGGKGIRWARACYRSRRFPASLIQGEAGDGPGAAGGDGGDEKDVGILLPFMDLLNHRRGAKIEWEKADSDDGRISFRASEDVRGGEEVFNNYGSKSNEELLMCYGFALRDNPDDAYRLKLGVGGGEERVELGVFSIRRGGVEGVEQFPKALWRALASLYEEEEEEEGGEGGAGGGGEEGGVEGGEGDVAVGIEEVELLLATLSRRLEPFDETRAADEICERGERGETQREAAVAMYRCGQGEVLRQAVQTLKAML</sequence>
<dbReference type="EMBL" id="BRYB01001027">
    <property type="protein sequence ID" value="GMI41808.1"/>
    <property type="molecule type" value="Genomic_DNA"/>
</dbReference>
<evidence type="ECO:0000259" key="2">
    <source>
        <dbReference type="PROSITE" id="PS50280"/>
    </source>
</evidence>
<keyword evidence="4" id="KW-1185">Reference proteome</keyword>
<protein>
    <recommendedName>
        <fullName evidence="2">SET domain-containing protein</fullName>
    </recommendedName>
</protein>
<proteinExistence type="predicted"/>
<feature type="domain" description="SET" evidence="2">
    <location>
        <begin position="32"/>
        <end position="268"/>
    </location>
</feature>
<reference evidence="3 4" key="1">
    <citation type="journal article" date="2023" name="Commun. Biol.">
        <title>Genome analysis of Parmales, the sister group of diatoms, reveals the evolutionary specialization of diatoms from phago-mixotrophs to photoautotrophs.</title>
        <authorList>
            <person name="Ban H."/>
            <person name="Sato S."/>
            <person name="Yoshikawa S."/>
            <person name="Yamada K."/>
            <person name="Nakamura Y."/>
            <person name="Ichinomiya M."/>
            <person name="Sato N."/>
            <person name="Blanc-Mathieu R."/>
            <person name="Endo H."/>
            <person name="Kuwata A."/>
            <person name="Ogata H."/>
        </authorList>
    </citation>
    <scope>NUCLEOTIDE SEQUENCE [LARGE SCALE GENOMIC DNA]</scope>
</reference>
<evidence type="ECO:0000313" key="3">
    <source>
        <dbReference type="EMBL" id="GMI41808.1"/>
    </source>
</evidence>
<dbReference type="Proteomes" id="UP001165060">
    <property type="component" value="Unassembled WGS sequence"/>
</dbReference>
<feature type="region of interest" description="Disordered" evidence="1">
    <location>
        <begin position="337"/>
        <end position="360"/>
    </location>
</feature>
<evidence type="ECO:0000256" key="1">
    <source>
        <dbReference type="SAM" id="MobiDB-lite"/>
    </source>
</evidence>
<dbReference type="PANTHER" id="PTHR13271:SF137">
    <property type="entry name" value="SET DOMAIN-CONTAINING PROTEIN"/>
    <property type="match status" value="1"/>
</dbReference>
<dbReference type="Gene3D" id="3.90.1410.10">
    <property type="entry name" value="set domain protein methyltransferase, domain 1"/>
    <property type="match status" value="1"/>
</dbReference>
<name>A0ABQ6N705_9STRA</name>
<feature type="compositionally biased region" description="Gly residues" evidence="1">
    <location>
        <begin position="344"/>
        <end position="358"/>
    </location>
</feature>
<dbReference type="InterPro" id="IPR050600">
    <property type="entry name" value="SETD3_SETD6_MTase"/>
</dbReference>
<gene>
    <name evidence="3" type="ORF">TeGR_g2186</name>
</gene>
<comment type="caution">
    <text evidence="3">The sequence shown here is derived from an EMBL/GenBank/DDBJ whole genome shotgun (WGS) entry which is preliminary data.</text>
</comment>
<dbReference type="PROSITE" id="PS50280">
    <property type="entry name" value="SET"/>
    <property type="match status" value="1"/>
</dbReference>
<dbReference type="InterPro" id="IPR001214">
    <property type="entry name" value="SET_dom"/>
</dbReference>
<dbReference type="PANTHER" id="PTHR13271">
    <property type="entry name" value="UNCHARACTERIZED PUTATIVE METHYLTRANSFERASE"/>
    <property type="match status" value="1"/>
</dbReference>
<dbReference type="SUPFAM" id="SSF82199">
    <property type="entry name" value="SET domain"/>
    <property type="match status" value="1"/>
</dbReference>
<evidence type="ECO:0000313" key="4">
    <source>
        <dbReference type="Proteomes" id="UP001165060"/>
    </source>
</evidence>
<organism evidence="3 4">
    <name type="scientific">Tetraparma gracilis</name>
    <dbReference type="NCBI Taxonomy" id="2962635"/>
    <lineage>
        <taxon>Eukaryota</taxon>
        <taxon>Sar</taxon>
        <taxon>Stramenopiles</taxon>
        <taxon>Ochrophyta</taxon>
        <taxon>Bolidophyceae</taxon>
        <taxon>Parmales</taxon>
        <taxon>Triparmaceae</taxon>
        <taxon>Tetraparma</taxon>
    </lineage>
</organism>
<accession>A0ABQ6N705</accession>